<comment type="caution">
    <text evidence="1">The sequence shown here is derived from an EMBL/GenBank/DDBJ whole genome shotgun (WGS) entry which is preliminary data.</text>
</comment>
<organism evidence="1 2">
    <name type="scientific">Brachionus plicatilis</name>
    <name type="common">Marine rotifer</name>
    <name type="synonym">Brachionus muelleri</name>
    <dbReference type="NCBI Taxonomy" id="10195"/>
    <lineage>
        <taxon>Eukaryota</taxon>
        <taxon>Metazoa</taxon>
        <taxon>Spiralia</taxon>
        <taxon>Gnathifera</taxon>
        <taxon>Rotifera</taxon>
        <taxon>Eurotatoria</taxon>
        <taxon>Monogononta</taxon>
        <taxon>Pseudotrocha</taxon>
        <taxon>Ploima</taxon>
        <taxon>Brachionidae</taxon>
        <taxon>Brachionus</taxon>
    </lineage>
</organism>
<gene>
    <name evidence="1" type="ORF">BpHYR1_050971</name>
</gene>
<sequence>MNILTDIIIDNICCALAGNYTHGNRFCFKVGHKLPAIYYYKLLRVPVSLLETQFKIALGYTS</sequence>
<dbReference type="EMBL" id="REGN01004836">
    <property type="protein sequence ID" value="RNA15980.1"/>
    <property type="molecule type" value="Genomic_DNA"/>
</dbReference>
<dbReference type="AlphaFoldDB" id="A0A3M7QX79"/>
<dbReference type="Proteomes" id="UP000276133">
    <property type="component" value="Unassembled WGS sequence"/>
</dbReference>
<evidence type="ECO:0000313" key="1">
    <source>
        <dbReference type="EMBL" id="RNA15980.1"/>
    </source>
</evidence>
<keyword evidence="2" id="KW-1185">Reference proteome</keyword>
<evidence type="ECO:0000313" key="2">
    <source>
        <dbReference type="Proteomes" id="UP000276133"/>
    </source>
</evidence>
<accession>A0A3M7QX79</accession>
<name>A0A3M7QX79_BRAPC</name>
<reference evidence="1 2" key="1">
    <citation type="journal article" date="2018" name="Sci. Rep.">
        <title>Genomic signatures of local adaptation to the degree of environmental predictability in rotifers.</title>
        <authorList>
            <person name="Franch-Gras L."/>
            <person name="Hahn C."/>
            <person name="Garcia-Roger E.M."/>
            <person name="Carmona M.J."/>
            <person name="Serra M."/>
            <person name="Gomez A."/>
        </authorList>
    </citation>
    <scope>NUCLEOTIDE SEQUENCE [LARGE SCALE GENOMIC DNA]</scope>
    <source>
        <strain evidence="1">HYR1</strain>
    </source>
</reference>
<protein>
    <submittedName>
        <fullName evidence="1">Uncharacterized protein</fullName>
    </submittedName>
</protein>
<proteinExistence type="predicted"/>